<evidence type="ECO:0000256" key="3">
    <source>
        <dbReference type="ARBA" id="ARBA00022692"/>
    </source>
</evidence>
<dbReference type="PANTHER" id="PTHR30572">
    <property type="entry name" value="MEMBRANE COMPONENT OF TRANSPORTER-RELATED"/>
    <property type="match status" value="1"/>
</dbReference>
<name>A0A4Y8ZU36_9SPHN</name>
<dbReference type="PROSITE" id="PS51257">
    <property type="entry name" value="PROKAR_LIPOPROTEIN"/>
    <property type="match status" value="1"/>
</dbReference>
<feature type="transmembrane region" description="Helical" evidence="7">
    <location>
        <begin position="375"/>
        <end position="399"/>
    </location>
</feature>
<feature type="transmembrane region" description="Helical" evidence="7">
    <location>
        <begin position="20"/>
        <end position="41"/>
    </location>
</feature>
<comment type="subcellular location">
    <subcellularLocation>
        <location evidence="1">Cell membrane</location>
        <topology evidence="1">Multi-pass membrane protein</topology>
    </subcellularLocation>
</comment>
<evidence type="ECO:0000256" key="5">
    <source>
        <dbReference type="ARBA" id="ARBA00023136"/>
    </source>
</evidence>
<dbReference type="PANTHER" id="PTHR30572:SF4">
    <property type="entry name" value="ABC TRANSPORTER PERMEASE YTRF"/>
    <property type="match status" value="1"/>
</dbReference>
<gene>
    <name evidence="10" type="ORF">E2493_04300</name>
</gene>
<comment type="caution">
    <text evidence="10">The sequence shown here is derived from an EMBL/GenBank/DDBJ whole genome shotgun (WGS) entry which is preliminary data.</text>
</comment>
<dbReference type="GO" id="GO:0022857">
    <property type="term" value="F:transmembrane transporter activity"/>
    <property type="evidence" value="ECO:0007669"/>
    <property type="project" value="TreeGrafter"/>
</dbReference>
<sequence>MWRNYLTVGYRALTKNRTYAAINIVGLAIGLAACLILLLYVRYETSYDAWLPEADRVYQIQTFGTDPETGQNIAMQAVTRPIGDALAGDFAEIESIAKLETDPAVVLQGGNAIGVEKSAAADASFFDIIQLPFIAGDRRGALRDTDSVALSRAEAMRLFGTTDVVGRTLTTARGGEKFDLRVTGVFEDLPRNTHLDLTMVRRFNSAEEEDCPWGCVNGMAYAKLKPGADAASINARMPAWEKSNVPARDIGGRDIAATTDWRLTNVRDIHLGPAQGGDRPGNDMRTIVTFTIVALLILSMAVINFVNLATARAGQRAREVAVRKVLGAKRRQLVGQFLGESLLVVAIAMTIALALVEITLPAFSRFLDADLDLAYLGGSGLLLPIVGFTLLVGLLGGLYPAFQLSRYQPGAVLKANKSSTDAPGSARLRNLLVIGQFAVSIGLIACTAIVYHQTVFARTVDPGYQRDGLLTVRGLRNPEAQAVQETLLREIAKVPGVTAASATRLVPAEGPTFFNSVVVPGRSAPVELGWYSVDPAFFDTMKIDRVAGRILSRTHAADSIAIDQKLDENAAEAAARAIVARGLNVVVNESAARQLGFGAPAAAVGKHIGIPIFGEDYGNATATIVGVVRDARFRSVRDPVAPAIYYDNGVYRYIAVRFERADPAAVRNAIEGIWRRLLPTLPFDAGFAEEELAALYGADEARAQAFGGFALFAALIACLGLFGLAAFTAERRTKEIGIRKVFGARVRDIVRLLAWQFSKPVMLANIVAWPIAWWAMRDWLNGFDARIPLGPGPFLLAGLIALAIALGTVSGHAIRVARLNPIHALRYE</sequence>
<dbReference type="EMBL" id="SPDV01000007">
    <property type="protein sequence ID" value="TFI59558.1"/>
    <property type="molecule type" value="Genomic_DNA"/>
</dbReference>
<feature type="domain" description="MacB-like periplasmic core" evidence="9">
    <location>
        <begin position="21"/>
        <end position="237"/>
    </location>
</feature>
<evidence type="ECO:0000313" key="10">
    <source>
        <dbReference type="EMBL" id="TFI59558.1"/>
    </source>
</evidence>
<organism evidence="10 11">
    <name type="scientific">Sphingomonas parva</name>
    <dbReference type="NCBI Taxonomy" id="2555898"/>
    <lineage>
        <taxon>Bacteria</taxon>
        <taxon>Pseudomonadati</taxon>
        <taxon>Pseudomonadota</taxon>
        <taxon>Alphaproteobacteria</taxon>
        <taxon>Sphingomonadales</taxon>
        <taxon>Sphingomonadaceae</taxon>
        <taxon>Sphingomonas</taxon>
    </lineage>
</organism>
<keyword evidence="2" id="KW-1003">Cell membrane</keyword>
<evidence type="ECO:0000256" key="7">
    <source>
        <dbReference type="SAM" id="Phobius"/>
    </source>
</evidence>
<keyword evidence="3 7" id="KW-0812">Transmembrane</keyword>
<reference evidence="10 11" key="1">
    <citation type="submission" date="2019-03" db="EMBL/GenBank/DDBJ databases">
        <title>Genome sequence of Sphingomonas sp. 17J27-24.</title>
        <authorList>
            <person name="Kim M."/>
            <person name="Maeng S."/>
            <person name="Sathiyaraj S."/>
        </authorList>
    </citation>
    <scope>NUCLEOTIDE SEQUENCE [LARGE SCALE GENOMIC DNA]</scope>
    <source>
        <strain evidence="10 11">17J27-24</strain>
    </source>
</reference>
<evidence type="ECO:0000256" key="6">
    <source>
        <dbReference type="ARBA" id="ARBA00038076"/>
    </source>
</evidence>
<feature type="domain" description="MacB-like periplasmic core" evidence="9">
    <location>
        <begin position="438"/>
        <end position="672"/>
    </location>
</feature>
<evidence type="ECO:0000256" key="2">
    <source>
        <dbReference type="ARBA" id="ARBA00022475"/>
    </source>
</evidence>
<dbReference type="GO" id="GO:0005886">
    <property type="term" value="C:plasma membrane"/>
    <property type="evidence" value="ECO:0007669"/>
    <property type="project" value="UniProtKB-SubCell"/>
</dbReference>
<evidence type="ECO:0000256" key="1">
    <source>
        <dbReference type="ARBA" id="ARBA00004651"/>
    </source>
</evidence>
<dbReference type="InterPro" id="IPR025857">
    <property type="entry name" value="MacB_PCD"/>
</dbReference>
<dbReference type="OrthoDB" id="9770036at2"/>
<dbReference type="AlphaFoldDB" id="A0A4Y8ZU36"/>
<feature type="transmembrane region" description="Helical" evidence="7">
    <location>
        <begin position="705"/>
        <end position="728"/>
    </location>
</feature>
<feature type="transmembrane region" description="Helical" evidence="7">
    <location>
        <begin position="431"/>
        <end position="451"/>
    </location>
</feature>
<protein>
    <submittedName>
        <fullName evidence="10">FtsX-like permease family protein</fullName>
    </submittedName>
</protein>
<feature type="transmembrane region" description="Helical" evidence="7">
    <location>
        <begin position="287"/>
        <end position="309"/>
    </location>
</feature>
<dbReference type="Pfam" id="PF02687">
    <property type="entry name" value="FtsX"/>
    <property type="match status" value="2"/>
</dbReference>
<evidence type="ECO:0000313" key="11">
    <source>
        <dbReference type="Proteomes" id="UP000298213"/>
    </source>
</evidence>
<keyword evidence="11" id="KW-1185">Reference proteome</keyword>
<feature type="transmembrane region" description="Helical" evidence="7">
    <location>
        <begin position="749"/>
        <end position="774"/>
    </location>
</feature>
<comment type="similarity">
    <text evidence="6">Belongs to the ABC-4 integral membrane protein family.</text>
</comment>
<feature type="transmembrane region" description="Helical" evidence="7">
    <location>
        <begin position="333"/>
        <end position="355"/>
    </location>
</feature>
<dbReference type="InterPro" id="IPR050250">
    <property type="entry name" value="Macrolide_Exporter_MacB"/>
</dbReference>
<dbReference type="Pfam" id="PF12704">
    <property type="entry name" value="MacB_PCD"/>
    <property type="match status" value="2"/>
</dbReference>
<keyword evidence="5 7" id="KW-0472">Membrane</keyword>
<evidence type="ECO:0000259" key="8">
    <source>
        <dbReference type="Pfam" id="PF02687"/>
    </source>
</evidence>
<feature type="transmembrane region" description="Helical" evidence="7">
    <location>
        <begin position="794"/>
        <end position="817"/>
    </location>
</feature>
<proteinExistence type="inferred from homology"/>
<accession>A0A4Y8ZU36</accession>
<dbReference type="Proteomes" id="UP000298213">
    <property type="component" value="Unassembled WGS sequence"/>
</dbReference>
<feature type="domain" description="ABC3 transporter permease C-terminal" evidence="8">
    <location>
        <begin position="292"/>
        <end position="409"/>
    </location>
</feature>
<keyword evidence="4 7" id="KW-1133">Transmembrane helix</keyword>
<evidence type="ECO:0000256" key="4">
    <source>
        <dbReference type="ARBA" id="ARBA00022989"/>
    </source>
</evidence>
<feature type="domain" description="ABC3 transporter permease C-terminal" evidence="8">
    <location>
        <begin position="709"/>
        <end position="821"/>
    </location>
</feature>
<dbReference type="InterPro" id="IPR003838">
    <property type="entry name" value="ABC3_permease_C"/>
</dbReference>
<evidence type="ECO:0000259" key="9">
    <source>
        <dbReference type="Pfam" id="PF12704"/>
    </source>
</evidence>